<dbReference type="Gene3D" id="3.50.50.60">
    <property type="entry name" value="FAD/NAD(P)-binding domain"/>
    <property type="match status" value="1"/>
</dbReference>
<dbReference type="Proteomes" id="UP000008064">
    <property type="component" value="Unassembled WGS sequence"/>
</dbReference>
<dbReference type="PROSITE" id="PS51257">
    <property type="entry name" value="PROKAR_LIPOPROTEIN"/>
    <property type="match status" value="1"/>
</dbReference>
<proteinExistence type="predicted"/>
<dbReference type="KEGG" id="sla:SERLADRAFT_481149"/>
<evidence type="ECO:0000313" key="1">
    <source>
        <dbReference type="EMBL" id="EGO18424.1"/>
    </source>
</evidence>
<dbReference type="AlphaFoldDB" id="F8PEM8"/>
<protein>
    <recommendedName>
        <fullName evidence="2">FAD-binding domain-containing protein</fullName>
    </recommendedName>
</protein>
<dbReference type="SUPFAM" id="SSF51905">
    <property type="entry name" value="FAD/NAD(P)-binding domain"/>
    <property type="match status" value="1"/>
</dbReference>
<dbReference type="OrthoDB" id="2675609at2759"/>
<organism>
    <name type="scientific">Serpula lacrymans var. lacrymans (strain S7.9)</name>
    <name type="common">Dry rot fungus</name>
    <dbReference type="NCBI Taxonomy" id="578457"/>
    <lineage>
        <taxon>Eukaryota</taxon>
        <taxon>Fungi</taxon>
        <taxon>Dikarya</taxon>
        <taxon>Basidiomycota</taxon>
        <taxon>Agaricomycotina</taxon>
        <taxon>Agaricomycetes</taxon>
        <taxon>Agaricomycetidae</taxon>
        <taxon>Boletales</taxon>
        <taxon>Coniophorineae</taxon>
        <taxon>Serpulaceae</taxon>
        <taxon>Serpula</taxon>
    </lineage>
</organism>
<name>F8PEM8_SERL9</name>
<reference evidence="1" key="1">
    <citation type="submission" date="2011-04" db="EMBL/GenBank/DDBJ databases">
        <title>Evolution of plant cell wall degrading machinery underlies the functional diversity of forest fungi.</title>
        <authorList>
            <consortium name="US DOE Joint Genome Institute (JGI-PGF)"/>
            <person name="Eastwood D.C."/>
            <person name="Floudas D."/>
            <person name="Binder M."/>
            <person name="Majcherczyk A."/>
            <person name="Schneider P."/>
            <person name="Aerts A."/>
            <person name="Asiegbu F.O."/>
            <person name="Baker S.E."/>
            <person name="Barry K."/>
            <person name="Bendiksby M."/>
            <person name="Blumentritt M."/>
            <person name="Coutinho P.M."/>
            <person name="Cullen D."/>
            <person name="Cullen D."/>
            <person name="Gathman A."/>
            <person name="Goodell B."/>
            <person name="Henrissat B."/>
            <person name="Ihrmark K."/>
            <person name="Kauserud H."/>
            <person name="Kohler A."/>
            <person name="LaButti K."/>
            <person name="Lapidus A."/>
            <person name="Lavin J.L."/>
            <person name="Lee Y.-H."/>
            <person name="Lindquist E."/>
            <person name="Lilly W."/>
            <person name="Lucas S."/>
            <person name="Morin E."/>
            <person name="Murat C."/>
            <person name="Oguiza J.A."/>
            <person name="Park J."/>
            <person name="Pisabarro A.G."/>
            <person name="Riley R."/>
            <person name="Rosling A."/>
            <person name="Salamov A."/>
            <person name="Schmidt O."/>
            <person name="Schmutz J."/>
            <person name="Skrede I."/>
            <person name="Stenlid J."/>
            <person name="Wiebenga A."/>
            <person name="Xie X."/>
            <person name="Kues U."/>
            <person name="Hibbett D.S."/>
            <person name="Hoffmeister D."/>
            <person name="Hogberg N."/>
            <person name="Martin F."/>
            <person name="Grigoriev I.V."/>
            <person name="Watkinson S.C."/>
        </authorList>
    </citation>
    <scope>NUCLEOTIDE SEQUENCE</scope>
    <source>
        <strain evidence="1">S7.9</strain>
    </source>
</reference>
<gene>
    <name evidence="1" type="ORF">SERLADRAFT_481149</name>
</gene>
<dbReference type="InterPro" id="IPR036188">
    <property type="entry name" value="FAD/NAD-bd_sf"/>
</dbReference>
<dbReference type="HOGENOM" id="CLU_025587_1_0_1"/>
<dbReference type="GeneID" id="18821648"/>
<sequence>MSNAFRMLEYASAILIVSLSSCLYLGRRLRQRLYVETTGASDVPYLGQERPEHEKLHGTAIICGGSIAGLLSARICHNHFKRVVIIEPEPWLASEQAQMVEGWKQQHKRSRIVQYHSVQAQQALNLKAYRAMFPHFDEQAKASGIRIAASDLKMCISGRFPGVPYDEYPDGLPETCFTSRQGLETLIRRLVKDTTKYPNIDYIVGSVSEYHPAAGNSTVLGGITVRNEHGETDIRADLVIDCTGVFRAGVKMLKHAGYGFADVYPKGKLSLDDIKLSYDPKMFYSTLELTIPPDLAKRLPIPGGMDDHPAIAMCLSNARKDRKTLYLIGIDGPYRIHISSGAWDIADLPKTIDGVKKFASSMIMDVPLPSWLFQLLDMLGEDPQVHETMTVSYIRVPPSCYYRFHQAAKLPSNWVALGDSVMNINPIFGTGLAKAIYGLICLSQILRTVPPGSSSTLNAQSTTLPADFSTNFFNIQKAKIENFWTSTKNADYAQPTTVPVRGESLKKGAWMRWYMRRLRIVSLTDKATSSKFWHILNYLSPGIDALHPRFVFKVLWSYVKTPEI</sequence>
<dbReference type="EMBL" id="GL945450">
    <property type="protein sequence ID" value="EGO18424.1"/>
    <property type="molecule type" value="Genomic_DNA"/>
</dbReference>
<dbReference type="RefSeq" id="XP_007324852.1">
    <property type="nucleotide sequence ID" value="XM_007324790.1"/>
</dbReference>
<accession>F8PEM8</accession>
<evidence type="ECO:0008006" key="2">
    <source>
        <dbReference type="Google" id="ProtNLM"/>
    </source>
</evidence>